<dbReference type="InterPro" id="IPR025427">
    <property type="entry name" value="DUF4160"/>
</dbReference>
<evidence type="ECO:0008006" key="3">
    <source>
        <dbReference type="Google" id="ProtNLM"/>
    </source>
</evidence>
<protein>
    <recommendedName>
        <fullName evidence="3">DUF4160 domain-containing protein</fullName>
    </recommendedName>
</protein>
<dbReference type="Pfam" id="PF13711">
    <property type="entry name" value="DUF4160"/>
    <property type="match status" value="1"/>
</dbReference>
<dbReference type="EMBL" id="CP024160">
    <property type="protein sequence ID" value="ATP54583.1"/>
    <property type="molecule type" value="Genomic_DNA"/>
</dbReference>
<organism evidence="1 2">
    <name type="scientific">Collinsella aerofaciens</name>
    <dbReference type="NCBI Taxonomy" id="74426"/>
    <lineage>
        <taxon>Bacteria</taxon>
        <taxon>Bacillati</taxon>
        <taxon>Actinomycetota</taxon>
        <taxon>Coriobacteriia</taxon>
        <taxon>Coriobacteriales</taxon>
        <taxon>Coriobacteriaceae</taxon>
        <taxon>Collinsella</taxon>
    </lineage>
</organism>
<dbReference type="OrthoDB" id="122670at2"/>
<proteinExistence type="predicted"/>
<accession>A0A2D1TYZ1</accession>
<reference evidence="1 2" key="1">
    <citation type="submission" date="2017-10" db="EMBL/GenBank/DDBJ databases">
        <title>Complete genome sequence of Collinsella aerofaciens isolated from the gut of a healthy adult Indian.</title>
        <authorList>
            <person name="Bag S."/>
            <person name="Ghosh T.S."/>
            <person name="Das B."/>
        </authorList>
    </citation>
    <scope>NUCLEOTIDE SEQUENCE [LARGE SCALE GENOMIC DNA]</scope>
    <source>
        <strain evidence="2">indica</strain>
    </source>
</reference>
<evidence type="ECO:0000313" key="2">
    <source>
        <dbReference type="Proteomes" id="UP000225608"/>
    </source>
</evidence>
<gene>
    <name evidence="1" type="ORF">CSV91_08610</name>
</gene>
<sequence length="90" mass="10175">MPSLFRLGPYIIFFWTGENGEPVHVHVAVKRPTAEATKIWLTRSGGCKLAHNKGDIPARDLRDIMQFVSSNHALICKRWKETTGGLSFYC</sequence>
<evidence type="ECO:0000313" key="1">
    <source>
        <dbReference type="EMBL" id="ATP54583.1"/>
    </source>
</evidence>
<dbReference type="RefSeq" id="WP_099432548.1">
    <property type="nucleotide sequence ID" value="NZ_CAAKNY010000084.1"/>
</dbReference>
<name>A0A2D1TYZ1_9ACTN</name>
<dbReference type="Proteomes" id="UP000225608">
    <property type="component" value="Chromosome"/>
</dbReference>
<dbReference type="KEGG" id="caer:CSV91_08610"/>
<dbReference type="AlphaFoldDB" id="A0A2D1TYZ1"/>